<dbReference type="RefSeq" id="XP_067821035.1">
    <property type="nucleotide sequence ID" value="XM_067959896.1"/>
</dbReference>
<feature type="domain" description="DUSP" evidence="2">
    <location>
        <begin position="435"/>
        <end position="550"/>
    </location>
</feature>
<dbReference type="KEGG" id="blac:94345567"/>
<keyword evidence="4" id="KW-1185">Reference proteome</keyword>
<dbReference type="GO" id="GO:0004843">
    <property type="term" value="F:cysteine-type deubiquitinase activity"/>
    <property type="evidence" value="ECO:0007669"/>
    <property type="project" value="InterPro"/>
</dbReference>
<evidence type="ECO:0000313" key="3">
    <source>
        <dbReference type="EMBL" id="TDH71536.1"/>
    </source>
</evidence>
<dbReference type="EMBL" id="SHOA02000015">
    <property type="protein sequence ID" value="TDH71536.1"/>
    <property type="molecule type" value="Genomic_DNA"/>
</dbReference>
<dbReference type="GeneID" id="94345567"/>
<name>A0A976IH04_BRELC</name>
<dbReference type="PROSITE" id="PS51283">
    <property type="entry name" value="DUSP"/>
    <property type="match status" value="1"/>
</dbReference>
<dbReference type="Pfam" id="PF06337">
    <property type="entry name" value="DUSP"/>
    <property type="match status" value="1"/>
</dbReference>
<organism evidence="3 4">
    <name type="scientific">Bremia lactucae</name>
    <name type="common">Lettuce downy mildew</name>
    <dbReference type="NCBI Taxonomy" id="4779"/>
    <lineage>
        <taxon>Eukaryota</taxon>
        <taxon>Sar</taxon>
        <taxon>Stramenopiles</taxon>
        <taxon>Oomycota</taxon>
        <taxon>Peronosporomycetes</taxon>
        <taxon>Peronosporales</taxon>
        <taxon>Peronosporaceae</taxon>
        <taxon>Bremia</taxon>
    </lineage>
</organism>
<proteinExistence type="predicted"/>
<feature type="compositionally biased region" description="Acidic residues" evidence="1">
    <location>
        <begin position="282"/>
        <end position="298"/>
    </location>
</feature>
<dbReference type="AlphaFoldDB" id="A0A976IH04"/>
<gene>
    <name evidence="3" type="ORF">CCR75_001795</name>
</gene>
<dbReference type="OrthoDB" id="66628at2759"/>
<dbReference type="InterPro" id="IPR035927">
    <property type="entry name" value="DUSP-like_sf"/>
</dbReference>
<dbReference type="SUPFAM" id="SSF143791">
    <property type="entry name" value="DUSP-like"/>
    <property type="match status" value="1"/>
</dbReference>
<dbReference type="InterPro" id="IPR036034">
    <property type="entry name" value="PDZ_sf"/>
</dbReference>
<feature type="region of interest" description="Disordered" evidence="1">
    <location>
        <begin position="278"/>
        <end position="298"/>
    </location>
</feature>
<sequence>MASTSARWLVGCRHAIVSVKILPETLIVRLERDDLDRPVLERFAQVPPTDLLQPEAMDGVPVGSLLVKVNEHDFIKSNLSFEAVQRIMRETIYLPRTLTFYVFATEESTMPPSEQVVFRDFRPREVDKLAKGNAALIFEEDEEKTGVNEKDKSEDEKVLGDVNDDVMSSDGETFHDIYEVKEVEVLLATQKQNDDRSSSFSLNASNVSDSLRSQMTSLESLKIDEQAIHNGRDKFSLKLVESPIKPRNHLALPINSVPVMVQKELSFGTMAKLAETRHFDSDDSSDESDGSEKDLDEELSPVLSSKAFNYTADLAKSSADFVTVTAPPGLLGLHFDASILNRAVVMGFVRLQDGSKSALERAGSVVPGSVIVRIDGEDVSNMTLYEVGLKLTALSHQSRTIVFRVPPVATQETPHSNVLHPHINHHLTTLPKLIVDMEKRRKLELELIVHYDRQVLRRRDCWFCIDTKWMARWINFVCHGGPEPGPIPNETLLHKNWRKMLSQDAPGRPGKVREGLVLMKDYRVVVPIVWCLFAELHGLSDAPSLARYLMDIHAEALCDSDLSKVLDFWQPKAAGLANELKDKCLVRSSNKR</sequence>
<protein>
    <recommendedName>
        <fullName evidence="2">DUSP domain-containing protein</fullName>
    </recommendedName>
</protein>
<evidence type="ECO:0000259" key="2">
    <source>
        <dbReference type="PROSITE" id="PS51283"/>
    </source>
</evidence>
<dbReference type="Proteomes" id="UP000294530">
    <property type="component" value="Unassembled WGS sequence"/>
</dbReference>
<comment type="caution">
    <text evidence="3">The sequence shown here is derived from an EMBL/GenBank/DDBJ whole genome shotgun (WGS) entry which is preliminary data.</text>
</comment>
<dbReference type="InterPro" id="IPR006615">
    <property type="entry name" value="Pept_C19_DUSP"/>
</dbReference>
<evidence type="ECO:0000256" key="1">
    <source>
        <dbReference type="SAM" id="MobiDB-lite"/>
    </source>
</evidence>
<evidence type="ECO:0000313" key="4">
    <source>
        <dbReference type="Proteomes" id="UP000294530"/>
    </source>
</evidence>
<reference evidence="3 4" key="1">
    <citation type="journal article" date="2021" name="Genome Biol.">
        <title>AFLAP: assembly-free linkage analysis pipeline using k-mers from genome sequencing data.</title>
        <authorList>
            <person name="Fletcher K."/>
            <person name="Zhang L."/>
            <person name="Gil J."/>
            <person name="Han R."/>
            <person name="Cavanaugh K."/>
            <person name="Michelmore R."/>
        </authorList>
    </citation>
    <scope>NUCLEOTIDE SEQUENCE [LARGE SCALE GENOMIC DNA]</scope>
    <source>
        <strain evidence="3 4">SF5</strain>
    </source>
</reference>
<dbReference type="Gene3D" id="3.30.2230.10">
    <property type="entry name" value="DUSP-like"/>
    <property type="match status" value="1"/>
</dbReference>
<dbReference type="SUPFAM" id="SSF50156">
    <property type="entry name" value="PDZ domain-like"/>
    <property type="match status" value="1"/>
</dbReference>
<accession>A0A976IH04</accession>